<organism evidence="8 9">
    <name type="scientific">Dispira parvispora</name>
    <dbReference type="NCBI Taxonomy" id="1520584"/>
    <lineage>
        <taxon>Eukaryota</taxon>
        <taxon>Fungi</taxon>
        <taxon>Fungi incertae sedis</taxon>
        <taxon>Zoopagomycota</taxon>
        <taxon>Kickxellomycotina</taxon>
        <taxon>Dimargaritomycetes</taxon>
        <taxon>Dimargaritales</taxon>
        <taxon>Dimargaritaceae</taxon>
        <taxon>Dispira</taxon>
    </lineage>
</organism>
<sequence length="69" mass="7524">MATVPSSAGPDDKTLQTQETLDILQEISTLLNTGLDRESLVHCVKLCEMGANPEALASIIKELRRERGD</sequence>
<evidence type="ECO:0000256" key="7">
    <source>
        <dbReference type="ARBA" id="ARBA00029810"/>
    </source>
</evidence>
<dbReference type="GO" id="GO:0051415">
    <property type="term" value="P:microtubule nucleation by interphase microtubule organizing center"/>
    <property type="evidence" value="ECO:0007669"/>
    <property type="project" value="TreeGrafter"/>
</dbReference>
<evidence type="ECO:0000256" key="5">
    <source>
        <dbReference type="ARBA" id="ARBA00022490"/>
    </source>
</evidence>
<evidence type="ECO:0000256" key="1">
    <source>
        <dbReference type="ARBA" id="ARBA00003060"/>
    </source>
</evidence>
<protein>
    <recommendedName>
        <fullName evidence="4">Mitotic-spindle organizing protein 1</fullName>
    </recommendedName>
    <alternativeName>
        <fullName evidence="7">Mitotic-spindle organizing protein associated with a ring of gamma-tubulin 1</fullName>
    </alternativeName>
</protein>
<dbReference type="PANTHER" id="PTHR28520">
    <property type="entry name" value="MITOTIC-SPINDLE ORGANIZING PROTEIN 1"/>
    <property type="match status" value="1"/>
</dbReference>
<name>A0A9W8AXK5_9FUNG</name>
<dbReference type="Pfam" id="PF12554">
    <property type="entry name" value="MOZART1"/>
    <property type="match status" value="1"/>
</dbReference>
<evidence type="ECO:0000313" key="9">
    <source>
        <dbReference type="Proteomes" id="UP001150925"/>
    </source>
</evidence>
<dbReference type="EMBL" id="JANBPY010000396">
    <property type="protein sequence ID" value="KAJ1967094.1"/>
    <property type="molecule type" value="Genomic_DNA"/>
</dbReference>
<comment type="similarity">
    <text evidence="3">Belongs to the MOZART1 family.</text>
</comment>
<keyword evidence="6" id="KW-0206">Cytoskeleton</keyword>
<dbReference type="GO" id="GO:0090307">
    <property type="term" value="P:mitotic spindle assembly"/>
    <property type="evidence" value="ECO:0007669"/>
    <property type="project" value="TreeGrafter"/>
</dbReference>
<dbReference type="OrthoDB" id="48571at2759"/>
<dbReference type="Proteomes" id="UP001150925">
    <property type="component" value="Unassembled WGS sequence"/>
</dbReference>
<evidence type="ECO:0000256" key="4">
    <source>
        <dbReference type="ARBA" id="ARBA00016992"/>
    </source>
</evidence>
<dbReference type="GO" id="GO:0031021">
    <property type="term" value="C:interphase microtubule organizing center"/>
    <property type="evidence" value="ECO:0007669"/>
    <property type="project" value="TreeGrafter"/>
</dbReference>
<dbReference type="GO" id="GO:0005819">
    <property type="term" value="C:spindle"/>
    <property type="evidence" value="ECO:0007669"/>
    <property type="project" value="TreeGrafter"/>
</dbReference>
<dbReference type="GO" id="GO:0033566">
    <property type="term" value="P:gamma-tubulin complex localization"/>
    <property type="evidence" value="ECO:0007669"/>
    <property type="project" value="InterPro"/>
</dbReference>
<accession>A0A9W8AXK5</accession>
<evidence type="ECO:0000313" key="8">
    <source>
        <dbReference type="EMBL" id="KAJ1967094.1"/>
    </source>
</evidence>
<evidence type="ECO:0000256" key="6">
    <source>
        <dbReference type="ARBA" id="ARBA00023212"/>
    </source>
</evidence>
<dbReference type="AlphaFoldDB" id="A0A9W8AXK5"/>
<keyword evidence="5" id="KW-0963">Cytoplasm</keyword>
<comment type="subcellular location">
    <subcellularLocation>
        <location evidence="2">Cytoplasm</location>
        <location evidence="2">Cytoskeleton</location>
        <location evidence="2">Microtubule organizing center</location>
    </subcellularLocation>
</comment>
<dbReference type="PANTHER" id="PTHR28520:SF2">
    <property type="entry name" value="MITOTIC-SPINDLE ORGANIZING PROTEIN 1"/>
    <property type="match status" value="1"/>
</dbReference>
<proteinExistence type="inferred from homology"/>
<dbReference type="InterPro" id="IPR022214">
    <property type="entry name" value="MZT1"/>
</dbReference>
<dbReference type="GO" id="GO:0000931">
    <property type="term" value="C:gamma-tubulin ring complex"/>
    <property type="evidence" value="ECO:0007669"/>
    <property type="project" value="InterPro"/>
</dbReference>
<comment type="function">
    <text evidence="1">Required for gamma-tubulin complex recruitment to the microtubule organizing center (MTOC).</text>
</comment>
<keyword evidence="9" id="KW-1185">Reference proteome</keyword>
<evidence type="ECO:0000256" key="2">
    <source>
        <dbReference type="ARBA" id="ARBA00004267"/>
    </source>
</evidence>
<comment type="caution">
    <text evidence="8">The sequence shown here is derived from an EMBL/GenBank/DDBJ whole genome shotgun (WGS) entry which is preliminary data.</text>
</comment>
<gene>
    <name evidence="8" type="primary">MZT1</name>
    <name evidence="8" type="ORF">IWQ62_002066</name>
</gene>
<reference evidence="8" key="1">
    <citation type="submission" date="2022-07" db="EMBL/GenBank/DDBJ databases">
        <title>Phylogenomic reconstructions and comparative analyses of Kickxellomycotina fungi.</title>
        <authorList>
            <person name="Reynolds N.K."/>
            <person name="Stajich J.E."/>
            <person name="Barry K."/>
            <person name="Grigoriev I.V."/>
            <person name="Crous P."/>
            <person name="Smith M.E."/>
        </authorList>
    </citation>
    <scope>NUCLEOTIDE SEQUENCE</scope>
    <source>
        <strain evidence="8">RSA 1196</strain>
    </source>
</reference>
<evidence type="ECO:0000256" key="3">
    <source>
        <dbReference type="ARBA" id="ARBA00011015"/>
    </source>
</evidence>